<dbReference type="InterPro" id="IPR057670">
    <property type="entry name" value="SH3_retrovirus"/>
</dbReference>
<dbReference type="Pfam" id="PF13976">
    <property type="entry name" value="gag_pre-integrs"/>
    <property type="match status" value="1"/>
</dbReference>
<dbReference type="InterPro" id="IPR012337">
    <property type="entry name" value="RNaseH-like_sf"/>
</dbReference>
<feature type="domain" description="Integrase catalytic" evidence="2">
    <location>
        <begin position="304"/>
        <end position="413"/>
    </location>
</feature>
<dbReference type="GO" id="GO:0008233">
    <property type="term" value="F:peptidase activity"/>
    <property type="evidence" value="ECO:0007669"/>
    <property type="project" value="UniProtKB-KW"/>
</dbReference>
<dbReference type="Proteomes" id="UP000467841">
    <property type="component" value="Unassembled WGS sequence"/>
</dbReference>
<dbReference type="PANTHER" id="PTHR42648">
    <property type="entry name" value="TRANSPOSASE, PUTATIVE-RELATED"/>
    <property type="match status" value="1"/>
</dbReference>
<proteinExistence type="predicted"/>
<dbReference type="EMBL" id="CACVBM020001328">
    <property type="protein sequence ID" value="CAA7045660.1"/>
    <property type="molecule type" value="Genomic_DNA"/>
</dbReference>
<dbReference type="OrthoDB" id="1933590at2759"/>
<accession>A0A6D2KSE1</accession>
<keyword evidence="1" id="KW-0645">Protease</keyword>
<evidence type="ECO:0000313" key="4">
    <source>
        <dbReference type="EMBL" id="CAA7057430.1"/>
    </source>
</evidence>
<dbReference type="InterPro" id="IPR001584">
    <property type="entry name" value="Integrase_cat-core"/>
</dbReference>
<keyword evidence="1" id="KW-0378">Hydrolase</keyword>
<gene>
    <name evidence="3" type="ORF">MERR_LOCUS32895</name>
    <name evidence="4" type="ORF">MERR_LOCUS44666</name>
</gene>
<dbReference type="PANTHER" id="PTHR42648:SF28">
    <property type="entry name" value="TRANSPOSON-ENCODED PROTEIN WITH RIBONUCLEASE H-LIKE AND RETROVIRUS ZINC FINGER-LIKE DOMAINS"/>
    <property type="match status" value="1"/>
</dbReference>
<dbReference type="PROSITE" id="PS50994">
    <property type="entry name" value="INTEGRASE"/>
    <property type="match status" value="1"/>
</dbReference>
<evidence type="ECO:0000313" key="3">
    <source>
        <dbReference type="EMBL" id="CAA7045660.1"/>
    </source>
</evidence>
<dbReference type="GO" id="GO:0003676">
    <property type="term" value="F:nucleic acid binding"/>
    <property type="evidence" value="ECO:0007669"/>
    <property type="project" value="InterPro"/>
</dbReference>
<dbReference type="Gene3D" id="3.30.420.10">
    <property type="entry name" value="Ribonuclease H-like superfamily/Ribonuclease H"/>
    <property type="match status" value="1"/>
</dbReference>
<dbReference type="Pfam" id="PF25597">
    <property type="entry name" value="SH3_retrovirus"/>
    <property type="match status" value="1"/>
</dbReference>
<dbReference type="GO" id="GO:0006508">
    <property type="term" value="P:proteolysis"/>
    <property type="evidence" value="ECO:0007669"/>
    <property type="project" value="UniProtKB-KW"/>
</dbReference>
<keyword evidence="5" id="KW-1185">Reference proteome</keyword>
<dbReference type="GO" id="GO:0015074">
    <property type="term" value="P:DNA integration"/>
    <property type="evidence" value="ECO:0007669"/>
    <property type="project" value="InterPro"/>
</dbReference>
<dbReference type="EMBL" id="CACVBM020001695">
    <property type="protein sequence ID" value="CAA7057430.1"/>
    <property type="molecule type" value="Genomic_DNA"/>
</dbReference>
<dbReference type="SUPFAM" id="SSF53098">
    <property type="entry name" value="Ribonuclease H-like"/>
    <property type="match status" value="1"/>
</dbReference>
<reference evidence="4 5" key="1">
    <citation type="submission" date="2020-01" db="EMBL/GenBank/DDBJ databases">
        <authorList>
            <person name="Mishra B."/>
        </authorList>
    </citation>
    <scope>NUCLEOTIDE SEQUENCE [LARGE SCALE GENOMIC DNA]</scope>
</reference>
<name>A0A6D2KSE1_9BRAS</name>
<organism evidence="4 5">
    <name type="scientific">Microthlaspi erraticum</name>
    <dbReference type="NCBI Taxonomy" id="1685480"/>
    <lineage>
        <taxon>Eukaryota</taxon>
        <taxon>Viridiplantae</taxon>
        <taxon>Streptophyta</taxon>
        <taxon>Embryophyta</taxon>
        <taxon>Tracheophyta</taxon>
        <taxon>Spermatophyta</taxon>
        <taxon>Magnoliopsida</taxon>
        <taxon>eudicotyledons</taxon>
        <taxon>Gunneridae</taxon>
        <taxon>Pentapetalae</taxon>
        <taxon>rosids</taxon>
        <taxon>malvids</taxon>
        <taxon>Brassicales</taxon>
        <taxon>Brassicaceae</taxon>
        <taxon>Coluteocarpeae</taxon>
        <taxon>Microthlaspi</taxon>
    </lineage>
</organism>
<sequence length="456" mass="51756">MGSSRLPLHDAVIAESDSYAEVYSFKMQDAKIIDQNVDDFLKLIVENLKIDIPEETIGEGHFARGRNFSRNTNVSEGHLKKQCYKWQERNKGKGYSQDSGESCVPKDGVKDLLGLLVAEVNMSREEEDLEEWIMDIGCSFHMTPRRDIFLEFKELSNGKVRMANDSLSEVKGIGSVRFKNHDGTTFVLNEVRYMQGISKNLMSMGTLESKGCELKRFWRNPEGSSSYQTNAAVKEDKNQLWNSRLGHIGQNGLDLLGKKGCFGDSKVLDIQFCEDCVKGKTHKVSFGPVQYNTRNKIDYIHSDFWGAPNVPHSLSKCQYFISLTDDYSRKFNDFWKDEGVVRHKTCAYTSQQNGVAQRLNRTIKNKVWSMLSKSVLSQKFWAEAISTVVFLINRSPSSIVDFAIPKELWTSVMPSLMDLKRFGCVAYVHSSDGKLNPRAKKGIFTGYPEGVKSFKL</sequence>
<dbReference type="AlphaFoldDB" id="A0A6D2KSE1"/>
<evidence type="ECO:0000256" key="1">
    <source>
        <dbReference type="ARBA" id="ARBA00022670"/>
    </source>
</evidence>
<evidence type="ECO:0000313" key="5">
    <source>
        <dbReference type="Proteomes" id="UP000467841"/>
    </source>
</evidence>
<dbReference type="InterPro" id="IPR025724">
    <property type="entry name" value="GAG-pre-integrase_dom"/>
</dbReference>
<dbReference type="Pfam" id="PF22936">
    <property type="entry name" value="Pol_BBD"/>
    <property type="match status" value="1"/>
</dbReference>
<dbReference type="InterPro" id="IPR039537">
    <property type="entry name" value="Retrotran_Ty1/copia-like"/>
</dbReference>
<evidence type="ECO:0000259" key="2">
    <source>
        <dbReference type="PROSITE" id="PS50994"/>
    </source>
</evidence>
<protein>
    <recommendedName>
        <fullName evidence="2">Integrase catalytic domain-containing protein</fullName>
    </recommendedName>
</protein>
<dbReference type="InterPro" id="IPR054722">
    <property type="entry name" value="PolX-like_BBD"/>
</dbReference>
<dbReference type="InterPro" id="IPR036397">
    <property type="entry name" value="RNaseH_sf"/>
</dbReference>